<reference evidence="8 9" key="1">
    <citation type="submission" date="2014-01" db="EMBL/GenBank/DDBJ databases">
        <title>Sulfitobacter donghicola JCM 14565 Genome Sequencing.</title>
        <authorList>
            <person name="Lai Q."/>
            <person name="Hong Z."/>
        </authorList>
    </citation>
    <scope>NUCLEOTIDE SEQUENCE [LARGE SCALE GENOMIC DNA]</scope>
    <source>
        <strain evidence="8 9">JCM 14565</strain>
    </source>
</reference>
<evidence type="ECO:0000256" key="2">
    <source>
        <dbReference type="ARBA" id="ARBA00022617"/>
    </source>
</evidence>
<comment type="caution">
    <text evidence="8">The sequence shown here is derived from an EMBL/GenBank/DDBJ whole genome shotgun (WGS) entry which is preliminary data.</text>
</comment>
<keyword evidence="9" id="KW-1185">Reference proteome</keyword>
<dbReference type="Gene3D" id="3.30.413.10">
    <property type="entry name" value="Sulfite Reductase Hemoprotein, domain 1"/>
    <property type="match status" value="1"/>
</dbReference>
<dbReference type="RefSeq" id="WP_025058890.1">
    <property type="nucleotide sequence ID" value="NZ_JAMC01000001.1"/>
</dbReference>
<keyword evidence="1" id="KW-0004">4Fe-4S</keyword>
<dbReference type="Gene3D" id="3.90.480.20">
    <property type="match status" value="1"/>
</dbReference>
<keyword evidence="3" id="KW-0479">Metal-binding</keyword>
<dbReference type="SUPFAM" id="SSF56014">
    <property type="entry name" value="Nitrite and sulphite reductase 4Fe-4S domain-like"/>
    <property type="match status" value="1"/>
</dbReference>
<evidence type="ECO:0000259" key="7">
    <source>
        <dbReference type="Pfam" id="PF03460"/>
    </source>
</evidence>
<evidence type="ECO:0000313" key="9">
    <source>
        <dbReference type="Proteomes" id="UP000027734"/>
    </source>
</evidence>
<dbReference type="InterPro" id="IPR051329">
    <property type="entry name" value="NIR_SIR_4Fe-4S"/>
</dbReference>
<sequence>MTGHEVKGWCPGALRPMMSGDGLVVRVRPFGGRLRRAQADGIASLAAAHGNGFLDVSSRGNIQIRGVSEARYSALIEGLSAMGLIDPTPEVETRRNILVCPFWKPEDETEVLAAMLTDALAADDAPDLPSKFGFAIDTCDAPVLQDASADIRLEYSATGDLILVADGMKTGRPVSTKTAATAAIELAKWFMAKANGHSRMKHLIASGLEPAGASIPRQSEIFTPKPGYSETGALVGMAFGQIRVETLSTLAKHGAIRLTPWRMFLIEGATDLSDVDGVITDPSDPLLRISACTGSPACPQALNETRSTGRTLAKHIGAQQSLHISGCTKGCAHPADAPITIVAESGGYALIRDGNAGDVPDYSGLSTADLKDHV</sequence>
<accession>A0A073IYT3</accession>
<dbReference type="SUPFAM" id="SSF55124">
    <property type="entry name" value="Nitrite/Sulfite reductase N-terminal domain-like"/>
    <property type="match status" value="1"/>
</dbReference>
<dbReference type="PANTHER" id="PTHR32439">
    <property type="entry name" value="FERREDOXIN--NITRITE REDUCTASE, CHLOROPLASTIC"/>
    <property type="match status" value="1"/>
</dbReference>
<keyword evidence="6" id="KW-0411">Iron-sulfur</keyword>
<dbReference type="InterPro" id="IPR036136">
    <property type="entry name" value="Nit/Sulf_reduc_fer-like_dom_sf"/>
</dbReference>
<dbReference type="NCBIfam" id="TIGR02435">
    <property type="entry name" value="CobG"/>
    <property type="match status" value="1"/>
</dbReference>
<evidence type="ECO:0000256" key="5">
    <source>
        <dbReference type="ARBA" id="ARBA00023004"/>
    </source>
</evidence>
<dbReference type="InterPro" id="IPR012798">
    <property type="entry name" value="Cbl_synth_CobG-like"/>
</dbReference>
<dbReference type="eggNOG" id="COG0155">
    <property type="taxonomic scope" value="Bacteria"/>
</dbReference>
<dbReference type="PANTHER" id="PTHR32439:SF9">
    <property type="entry name" value="BLR3264 PROTEIN"/>
    <property type="match status" value="1"/>
</dbReference>
<dbReference type="GO" id="GO:0016491">
    <property type="term" value="F:oxidoreductase activity"/>
    <property type="evidence" value="ECO:0007669"/>
    <property type="project" value="UniProtKB-KW"/>
</dbReference>
<keyword evidence="2" id="KW-0349">Heme</keyword>
<dbReference type="GO" id="GO:0046872">
    <property type="term" value="F:metal ion binding"/>
    <property type="evidence" value="ECO:0007669"/>
    <property type="project" value="UniProtKB-KW"/>
</dbReference>
<dbReference type="InterPro" id="IPR005117">
    <property type="entry name" value="NiRdtase/SiRdtase_haem-b_fer"/>
</dbReference>
<evidence type="ECO:0000256" key="4">
    <source>
        <dbReference type="ARBA" id="ARBA00023002"/>
    </source>
</evidence>
<dbReference type="AlphaFoldDB" id="A0A073IYT3"/>
<keyword evidence="4" id="KW-0560">Oxidoreductase</keyword>
<dbReference type="GO" id="GO:0051539">
    <property type="term" value="F:4 iron, 4 sulfur cluster binding"/>
    <property type="evidence" value="ECO:0007669"/>
    <property type="project" value="UniProtKB-KW"/>
</dbReference>
<proteinExistence type="predicted"/>
<dbReference type="Proteomes" id="UP000027734">
    <property type="component" value="Unassembled WGS sequence"/>
</dbReference>
<gene>
    <name evidence="8" type="ORF">DSW25_00955</name>
</gene>
<dbReference type="InterPro" id="IPR045854">
    <property type="entry name" value="NO2/SO3_Rdtase_4Fe4S_sf"/>
</dbReference>
<organism evidence="8 9">
    <name type="scientific">Sulfitobacter donghicola DSW-25 = KCTC 12864 = JCM 14565</name>
    <dbReference type="NCBI Taxonomy" id="1300350"/>
    <lineage>
        <taxon>Bacteria</taxon>
        <taxon>Pseudomonadati</taxon>
        <taxon>Pseudomonadota</taxon>
        <taxon>Alphaproteobacteria</taxon>
        <taxon>Rhodobacterales</taxon>
        <taxon>Roseobacteraceae</taxon>
        <taxon>Sulfitobacter</taxon>
    </lineage>
</organism>
<evidence type="ECO:0000256" key="1">
    <source>
        <dbReference type="ARBA" id="ARBA00022485"/>
    </source>
</evidence>
<evidence type="ECO:0000256" key="3">
    <source>
        <dbReference type="ARBA" id="ARBA00022723"/>
    </source>
</evidence>
<name>A0A073IYT3_9RHOB</name>
<dbReference type="STRING" id="1300350.Z948_1481"/>
<feature type="domain" description="Nitrite/Sulfite reductase ferredoxin-like" evidence="7">
    <location>
        <begin position="16"/>
        <end position="80"/>
    </location>
</feature>
<protein>
    <submittedName>
        <fullName evidence="8">Precorrin-3B synthase</fullName>
    </submittedName>
</protein>
<dbReference type="EMBL" id="JAMC01000001">
    <property type="protein sequence ID" value="KEJ90517.1"/>
    <property type="molecule type" value="Genomic_DNA"/>
</dbReference>
<dbReference type="Pfam" id="PF03460">
    <property type="entry name" value="NIR_SIR_ferr"/>
    <property type="match status" value="1"/>
</dbReference>
<evidence type="ECO:0000313" key="8">
    <source>
        <dbReference type="EMBL" id="KEJ90517.1"/>
    </source>
</evidence>
<keyword evidence="5" id="KW-0408">Iron</keyword>
<evidence type="ECO:0000256" key="6">
    <source>
        <dbReference type="ARBA" id="ARBA00023014"/>
    </source>
</evidence>
<dbReference type="OrthoDB" id="7459360at2"/>